<comment type="caution">
    <text evidence="2">The sequence shown here is derived from an EMBL/GenBank/DDBJ whole genome shotgun (WGS) entry which is preliminary data.</text>
</comment>
<protein>
    <submittedName>
        <fullName evidence="2">Uncharacterized protein</fullName>
    </submittedName>
</protein>
<feature type="transmembrane region" description="Helical" evidence="1">
    <location>
        <begin position="12"/>
        <end position="34"/>
    </location>
</feature>
<feature type="transmembrane region" description="Helical" evidence="1">
    <location>
        <begin position="40"/>
        <end position="61"/>
    </location>
</feature>
<proteinExistence type="predicted"/>
<evidence type="ECO:0000313" key="2">
    <source>
        <dbReference type="EMBL" id="MFH5207864.1"/>
    </source>
</evidence>
<organism evidence="2 3">
    <name type="scientific">Antrihabitans spumae</name>
    <dbReference type="NCBI Taxonomy" id="3373370"/>
    <lineage>
        <taxon>Bacteria</taxon>
        <taxon>Bacillati</taxon>
        <taxon>Actinomycetota</taxon>
        <taxon>Actinomycetes</taxon>
        <taxon>Mycobacteriales</taxon>
        <taxon>Nocardiaceae</taxon>
        <taxon>Antrihabitans</taxon>
    </lineage>
</organism>
<evidence type="ECO:0000256" key="1">
    <source>
        <dbReference type="SAM" id="Phobius"/>
    </source>
</evidence>
<name>A0ABW7JJC6_9NOCA</name>
<reference evidence="2 3" key="1">
    <citation type="submission" date="2024-10" db="EMBL/GenBank/DDBJ databases">
        <authorList>
            <person name="Riesco R."/>
        </authorList>
    </citation>
    <scope>NUCLEOTIDE SEQUENCE [LARGE SCALE GENOMIC DNA]</scope>
    <source>
        <strain evidence="2 3">NCIMB 15449</strain>
    </source>
</reference>
<accession>A0ABW7JJC6</accession>
<keyword evidence="1" id="KW-0472">Membrane</keyword>
<dbReference type="Proteomes" id="UP001609175">
    <property type="component" value="Unassembled WGS sequence"/>
</dbReference>
<keyword evidence="1" id="KW-0812">Transmembrane</keyword>
<gene>
    <name evidence="2" type="ORF">ACHIPZ_06500</name>
</gene>
<keyword evidence="1" id="KW-1133">Transmembrane helix</keyword>
<dbReference type="RefSeq" id="WP_395113302.1">
    <property type="nucleotide sequence ID" value="NZ_JBIMSO010000030.1"/>
</dbReference>
<sequence>MSDSNPSGWIDRCVGWCISILFGTVILYCAIALIEAMLPTLIVILGAIGIVGFIVGGIVVFRTVRNKW</sequence>
<evidence type="ECO:0000313" key="3">
    <source>
        <dbReference type="Proteomes" id="UP001609175"/>
    </source>
</evidence>
<dbReference type="EMBL" id="JBIMSO010000030">
    <property type="protein sequence ID" value="MFH5207864.1"/>
    <property type="molecule type" value="Genomic_DNA"/>
</dbReference>